<proteinExistence type="predicted"/>
<feature type="region of interest" description="Disordered" evidence="1">
    <location>
        <begin position="312"/>
        <end position="343"/>
    </location>
</feature>
<dbReference type="EMBL" id="SPNW01000006">
    <property type="protein sequence ID" value="TIA92505.1"/>
    <property type="molecule type" value="Genomic_DNA"/>
</dbReference>
<evidence type="ECO:0000256" key="1">
    <source>
        <dbReference type="SAM" id="MobiDB-lite"/>
    </source>
</evidence>
<dbReference type="Proteomes" id="UP000310189">
    <property type="component" value="Unassembled WGS sequence"/>
</dbReference>
<dbReference type="Pfam" id="PF01370">
    <property type="entry name" value="Epimerase"/>
    <property type="match status" value="1"/>
</dbReference>
<dbReference type="InterPro" id="IPR036291">
    <property type="entry name" value="NAD(P)-bd_dom_sf"/>
</dbReference>
<dbReference type="SUPFAM" id="SSF51735">
    <property type="entry name" value="NAD(P)-binding Rossmann-fold domains"/>
    <property type="match status" value="1"/>
</dbReference>
<name>A0A4T0FWD6_9BASI</name>
<dbReference type="InterPro" id="IPR001509">
    <property type="entry name" value="Epimerase_deHydtase"/>
</dbReference>
<dbReference type="Gene3D" id="3.40.50.720">
    <property type="entry name" value="NAD(P)-binding Rossmann-like Domain"/>
    <property type="match status" value="1"/>
</dbReference>
<dbReference type="AlphaFoldDB" id="A0A4T0FWD6"/>
<evidence type="ECO:0000313" key="3">
    <source>
        <dbReference type="EMBL" id="TIA92505.1"/>
    </source>
</evidence>
<comment type="caution">
    <text evidence="3">The sequence shown here is derived from an EMBL/GenBank/DDBJ whole genome shotgun (WGS) entry which is preliminary data.</text>
</comment>
<dbReference type="CDD" id="cd05271">
    <property type="entry name" value="NDUFA9_like_SDR_a"/>
    <property type="match status" value="1"/>
</dbReference>
<gene>
    <name evidence="3" type="ORF">E3P99_00605</name>
</gene>
<accession>A0A4T0FWD6</accession>
<keyword evidence="4" id="KW-1185">Reference proteome</keyword>
<protein>
    <recommendedName>
        <fullName evidence="2">NAD-dependent epimerase/dehydratase domain-containing protein</fullName>
    </recommendedName>
</protein>
<dbReference type="InterPro" id="IPR051207">
    <property type="entry name" value="ComplexI_NDUFA9_subunit"/>
</dbReference>
<organism evidence="3 4">
    <name type="scientific">Wallemia hederae</name>
    <dbReference type="NCBI Taxonomy" id="1540922"/>
    <lineage>
        <taxon>Eukaryota</taxon>
        <taxon>Fungi</taxon>
        <taxon>Dikarya</taxon>
        <taxon>Basidiomycota</taxon>
        <taxon>Wallemiomycotina</taxon>
        <taxon>Wallemiomycetes</taxon>
        <taxon>Wallemiales</taxon>
        <taxon>Wallemiaceae</taxon>
        <taxon>Wallemia</taxon>
    </lineage>
</organism>
<dbReference type="PANTHER" id="PTHR12126:SF11">
    <property type="entry name" value="NADH DEHYDROGENASE [UBIQUINONE] 1 ALPHA SUBCOMPLEX SUBUNIT 9, MITOCHONDRIAL"/>
    <property type="match status" value="1"/>
</dbReference>
<dbReference type="OrthoDB" id="275457at2759"/>
<feature type="compositionally biased region" description="Basic and acidic residues" evidence="1">
    <location>
        <begin position="316"/>
        <end position="330"/>
    </location>
</feature>
<sequence length="343" mass="37402">MASARRITVLGSGFVASNVAQSLRTRFPGASISLASRQTTPKVDVTDVDSLRQAIDGSDTVINTVGLLQASPKVFESVQHEGAHNVARVTAENSGKLIQISAIGSNASSTLPYPRTKALGEAAALEECPDATIIRPSLIFGPGDSFFNRFSTLAKYMPFLPVFGDGQTLFQPVYVGDVAEAVSIFAGAVEDARVAERVNGKIAEAGGPEVFTYRQIMQLVLDYSGISRPIVPVPWIVAKLQAAVIEKLPMPALLSITRDQVEQLKSNNIVTPRHERGQEQISFRELLHDFSDVQPRSVHDILPLYLSPENHPARLRTGEKGDGAAKEEERRRKREQLKNKTSY</sequence>
<dbReference type="GO" id="GO:0044877">
    <property type="term" value="F:protein-containing complex binding"/>
    <property type="evidence" value="ECO:0007669"/>
    <property type="project" value="TreeGrafter"/>
</dbReference>
<dbReference type="GO" id="GO:0005739">
    <property type="term" value="C:mitochondrion"/>
    <property type="evidence" value="ECO:0007669"/>
    <property type="project" value="TreeGrafter"/>
</dbReference>
<dbReference type="PANTHER" id="PTHR12126">
    <property type="entry name" value="NADH-UBIQUINONE OXIDOREDUCTASE 39 KDA SUBUNIT-RELATED"/>
    <property type="match status" value="1"/>
</dbReference>
<reference evidence="3 4" key="1">
    <citation type="submission" date="2019-03" db="EMBL/GenBank/DDBJ databases">
        <title>Sequencing 23 genomes of Wallemia ichthyophaga.</title>
        <authorList>
            <person name="Gostincar C."/>
        </authorList>
    </citation>
    <scope>NUCLEOTIDE SEQUENCE [LARGE SCALE GENOMIC DNA]</scope>
    <source>
        <strain evidence="3 4">EXF-5753</strain>
    </source>
</reference>
<feature type="domain" description="NAD-dependent epimerase/dehydratase" evidence="2">
    <location>
        <begin position="9"/>
        <end position="198"/>
    </location>
</feature>
<evidence type="ECO:0000259" key="2">
    <source>
        <dbReference type="Pfam" id="PF01370"/>
    </source>
</evidence>
<evidence type="ECO:0000313" key="4">
    <source>
        <dbReference type="Proteomes" id="UP000310189"/>
    </source>
</evidence>